<keyword evidence="3" id="KW-0255">Endonuclease</keyword>
<dbReference type="RefSeq" id="WP_130966346.1">
    <property type="nucleotide sequence ID" value="NZ_SIXI01000001.1"/>
</dbReference>
<evidence type="ECO:0000256" key="4">
    <source>
        <dbReference type="ARBA" id="ARBA00022801"/>
    </source>
</evidence>
<comment type="cofactor">
    <cofactor evidence="1">
        <name>a divalent metal cation</name>
        <dbReference type="ChEBI" id="CHEBI:60240"/>
    </cofactor>
</comment>
<comment type="caution">
    <text evidence="10">The sequence shown here is derived from an EMBL/GenBank/DDBJ whole genome shotgun (WGS) entry which is preliminary data.</text>
</comment>
<feature type="domain" description="Endoribonuclease YicC-like N-terminal" evidence="8">
    <location>
        <begin position="3"/>
        <end position="170"/>
    </location>
</feature>
<dbReference type="GO" id="GO:0004521">
    <property type="term" value="F:RNA endonuclease activity"/>
    <property type="evidence" value="ECO:0007669"/>
    <property type="project" value="InterPro"/>
</dbReference>
<dbReference type="Proteomes" id="UP000292120">
    <property type="component" value="Unassembled WGS sequence"/>
</dbReference>
<keyword evidence="11" id="KW-1185">Reference proteome</keyword>
<gene>
    <name evidence="10" type="ORF">EYS42_02980</name>
</gene>
<dbReference type="InterPro" id="IPR005229">
    <property type="entry name" value="YicC/YloC-like"/>
</dbReference>
<evidence type="ECO:0000259" key="8">
    <source>
        <dbReference type="Pfam" id="PF03755"/>
    </source>
</evidence>
<evidence type="ECO:0000256" key="6">
    <source>
        <dbReference type="SAM" id="Coils"/>
    </source>
</evidence>
<evidence type="ECO:0000256" key="1">
    <source>
        <dbReference type="ARBA" id="ARBA00001968"/>
    </source>
</evidence>
<evidence type="ECO:0000256" key="2">
    <source>
        <dbReference type="ARBA" id="ARBA00022722"/>
    </source>
</evidence>
<feature type="region of interest" description="Disordered" evidence="7">
    <location>
        <begin position="20"/>
        <end position="40"/>
    </location>
</feature>
<sequence length="312" mass="34538">MSVYSMTGYANVVSSVADHDAELPEDSDTPGASRKAGSGSVGAELRSVNSRFLDLSFKLPDEFRGLEPAFRDLLTAAFKRGKIELRLQAQRTSDSAWPQPQPDQLHTLARLEGMVQNWLPKAGGLTVNEVLNLCRQSAPSVKLDDIALEAVRQCVEALKDARAIEGKRLADIIKDRLKQLRELAAQAEPLVPQAVQRQQERFLAKYQEALQAVGGNVTPEAAQERALNEAAAYALRIDVDEEVQRLKAHLDEIERLLRKGGEAGKRLDFLIQELHREANTLGSKAAALELTQISVSMKVLIEQMREQVQNLE</sequence>
<dbReference type="Pfam" id="PF08340">
    <property type="entry name" value="YicC-like_C"/>
    <property type="match status" value="1"/>
</dbReference>
<accession>A0A4V2JG50</accession>
<dbReference type="EMBL" id="SIXI01000001">
    <property type="protein sequence ID" value="TBO34396.1"/>
    <property type="molecule type" value="Genomic_DNA"/>
</dbReference>
<feature type="coiled-coil region" evidence="6">
    <location>
        <begin position="236"/>
        <end position="291"/>
    </location>
</feature>
<evidence type="ECO:0000259" key="9">
    <source>
        <dbReference type="Pfam" id="PF08340"/>
    </source>
</evidence>
<dbReference type="AlphaFoldDB" id="A0A4V2JG50"/>
<keyword evidence="6" id="KW-0175">Coiled coil</keyword>
<dbReference type="NCBIfam" id="TIGR00255">
    <property type="entry name" value="YicC/YloC family endoribonuclease"/>
    <property type="match status" value="1"/>
</dbReference>
<evidence type="ECO:0000313" key="11">
    <source>
        <dbReference type="Proteomes" id="UP000292120"/>
    </source>
</evidence>
<dbReference type="InterPro" id="IPR013551">
    <property type="entry name" value="YicC-like_C"/>
</dbReference>
<evidence type="ECO:0000313" key="10">
    <source>
        <dbReference type="EMBL" id="TBO34396.1"/>
    </source>
</evidence>
<name>A0A4V2JG50_9BURK</name>
<dbReference type="Pfam" id="PF03755">
    <property type="entry name" value="YicC-like_N"/>
    <property type="match status" value="1"/>
</dbReference>
<keyword evidence="2" id="KW-0540">Nuclease</keyword>
<keyword evidence="4" id="KW-0378">Hydrolase</keyword>
<dbReference type="OrthoDB" id="9771229at2"/>
<organism evidence="10 11">
    <name type="scientific">Aquabacterium lacunae</name>
    <dbReference type="NCBI Taxonomy" id="2528630"/>
    <lineage>
        <taxon>Bacteria</taxon>
        <taxon>Pseudomonadati</taxon>
        <taxon>Pseudomonadota</taxon>
        <taxon>Betaproteobacteria</taxon>
        <taxon>Burkholderiales</taxon>
        <taxon>Aquabacterium</taxon>
    </lineage>
</organism>
<proteinExistence type="inferred from homology"/>
<dbReference type="InterPro" id="IPR013527">
    <property type="entry name" value="YicC-like_N"/>
</dbReference>
<reference evidence="10 11" key="1">
    <citation type="submission" date="2019-02" db="EMBL/GenBank/DDBJ databases">
        <title>Aquabacterium sp. strain KMB7.</title>
        <authorList>
            <person name="Chen W.-M."/>
        </authorList>
    </citation>
    <scope>NUCLEOTIDE SEQUENCE [LARGE SCALE GENOMIC DNA]</scope>
    <source>
        <strain evidence="10 11">KMB7</strain>
    </source>
</reference>
<comment type="similarity">
    <text evidence="5">Belongs to the YicC/YloC family.</text>
</comment>
<dbReference type="PANTHER" id="PTHR30636">
    <property type="entry name" value="UPF0701 PROTEIN YICC"/>
    <property type="match status" value="1"/>
</dbReference>
<evidence type="ECO:0000256" key="7">
    <source>
        <dbReference type="SAM" id="MobiDB-lite"/>
    </source>
</evidence>
<evidence type="ECO:0000256" key="5">
    <source>
        <dbReference type="ARBA" id="ARBA00035648"/>
    </source>
</evidence>
<protein>
    <submittedName>
        <fullName evidence="10">YicC family protein</fullName>
    </submittedName>
</protein>
<feature type="domain" description="Endoribonuclease YicC-like C-terminal" evidence="9">
    <location>
        <begin position="192"/>
        <end position="312"/>
    </location>
</feature>
<dbReference type="PANTHER" id="PTHR30636:SF3">
    <property type="entry name" value="UPF0701 PROTEIN YICC"/>
    <property type="match status" value="1"/>
</dbReference>
<evidence type="ECO:0000256" key="3">
    <source>
        <dbReference type="ARBA" id="ARBA00022759"/>
    </source>
</evidence>
<dbReference type="GO" id="GO:0016787">
    <property type="term" value="F:hydrolase activity"/>
    <property type="evidence" value="ECO:0007669"/>
    <property type="project" value="UniProtKB-KW"/>
</dbReference>